<dbReference type="PANTHER" id="PTHR38764">
    <property type="entry name" value="ACYL CARRIER PROTEIN PHOSPHODIESTERASE"/>
    <property type="match status" value="1"/>
</dbReference>
<evidence type="ECO:0000256" key="2">
    <source>
        <dbReference type="ARBA" id="ARBA00022801"/>
    </source>
</evidence>
<name>A0A2P8D613_9BACT</name>
<dbReference type="OrthoDB" id="8442777at2"/>
<keyword evidence="1" id="KW-0444">Lipid biosynthesis</keyword>
<evidence type="ECO:0000313" key="4">
    <source>
        <dbReference type="EMBL" id="PSK92631.1"/>
    </source>
</evidence>
<evidence type="ECO:0000256" key="1">
    <source>
        <dbReference type="ARBA" id="ARBA00022516"/>
    </source>
</evidence>
<dbReference type="GO" id="GO:0006633">
    <property type="term" value="P:fatty acid biosynthetic process"/>
    <property type="evidence" value="ECO:0007669"/>
    <property type="project" value="InterPro"/>
</dbReference>
<comment type="caution">
    <text evidence="4">The sequence shown here is derived from an EMBL/GenBank/DDBJ whole genome shotgun (WGS) entry which is preliminary data.</text>
</comment>
<accession>A0A2P8D613</accession>
<dbReference type="GO" id="GO:0008770">
    <property type="term" value="F:[acyl-carrier-protein] phosphodiesterase activity"/>
    <property type="evidence" value="ECO:0007669"/>
    <property type="project" value="InterPro"/>
</dbReference>
<proteinExistence type="predicted"/>
<sequence length="195" mass="22959">MNYLGHALLSFNDPEILAGNMIGDFVKGTLILDSFPEGVRKGILLHRRIDAFADAHPASLKAKNLFRPDYRLYAGAFVDSLYDHFLANDPHYFPTEQSLFDFTQEAYESLHKQEALLPEGFRKMLPYMVQDNWLYNYRTLKGMERSFRGLVHRARYLESSDKAYEILVAHYYELNQHYFDFIDDVVRYVKNELNR</sequence>
<evidence type="ECO:0000256" key="3">
    <source>
        <dbReference type="ARBA" id="ARBA00023098"/>
    </source>
</evidence>
<dbReference type="RefSeq" id="WP_106522813.1">
    <property type="nucleotide sequence ID" value="NZ_PYGD01000003.1"/>
</dbReference>
<evidence type="ECO:0000313" key="5">
    <source>
        <dbReference type="Proteomes" id="UP000240572"/>
    </source>
</evidence>
<organism evidence="4 5">
    <name type="scientific">Taibaiella chishuiensis</name>
    <dbReference type="NCBI Taxonomy" id="1434707"/>
    <lineage>
        <taxon>Bacteria</taxon>
        <taxon>Pseudomonadati</taxon>
        <taxon>Bacteroidota</taxon>
        <taxon>Chitinophagia</taxon>
        <taxon>Chitinophagales</taxon>
        <taxon>Chitinophagaceae</taxon>
        <taxon>Taibaiella</taxon>
    </lineage>
</organism>
<keyword evidence="2" id="KW-0378">Hydrolase</keyword>
<dbReference type="Proteomes" id="UP000240572">
    <property type="component" value="Unassembled WGS sequence"/>
</dbReference>
<reference evidence="4 5" key="1">
    <citation type="submission" date="2018-03" db="EMBL/GenBank/DDBJ databases">
        <title>Genomic Encyclopedia of Type Strains, Phase III (KMG-III): the genomes of soil and plant-associated and newly described type strains.</title>
        <authorList>
            <person name="Whitman W."/>
        </authorList>
    </citation>
    <scope>NUCLEOTIDE SEQUENCE [LARGE SCALE GENOMIC DNA]</scope>
    <source>
        <strain evidence="4 5">CGMCC 1.12700</strain>
    </source>
</reference>
<keyword evidence="3" id="KW-0443">Lipid metabolism</keyword>
<dbReference type="PANTHER" id="PTHR38764:SF1">
    <property type="entry name" value="ACYL CARRIER PROTEIN PHOSPHODIESTERASE"/>
    <property type="match status" value="1"/>
</dbReference>
<protein>
    <submittedName>
        <fullName evidence="4">Acyl carrier protein phosphodiesterase</fullName>
    </submittedName>
</protein>
<gene>
    <name evidence="4" type="ORF">B0I18_103208</name>
</gene>
<keyword evidence="5" id="KW-1185">Reference proteome</keyword>
<dbReference type="Pfam" id="PF04336">
    <property type="entry name" value="ACP_PD"/>
    <property type="match status" value="1"/>
</dbReference>
<dbReference type="InterPro" id="IPR007431">
    <property type="entry name" value="ACP_PD"/>
</dbReference>
<dbReference type="EMBL" id="PYGD01000003">
    <property type="protein sequence ID" value="PSK92631.1"/>
    <property type="molecule type" value="Genomic_DNA"/>
</dbReference>
<dbReference type="AlphaFoldDB" id="A0A2P8D613"/>